<proteinExistence type="predicted"/>
<feature type="compositionally biased region" description="Polar residues" evidence="1">
    <location>
        <begin position="242"/>
        <end position="252"/>
    </location>
</feature>
<accession>A0A1B6G1C7</accession>
<feature type="region of interest" description="Disordered" evidence="1">
    <location>
        <begin position="227"/>
        <end position="252"/>
    </location>
</feature>
<sequence>MYGPPPTSPLYQGDCSETPDPNPYFPKPAVRWRPQPQFWYQGDPCPPESTWPVGDPDDYKFEILPQPQSEKTLLEEMEIERPERYLPGEIYRNERPKRPVEDLSKTANCPKVWSPKDPSFYCEFRPTREMMNPPLLLDDVMRRKAETFDSYIISQKVKIEQSCEGVEDAETKKIKTKDYMETLKYADTRPADFKCEVDERVPYEDACKIPDPTVKVPPAIYRKIWRPSNDDDLTPKIEKGDVNTNLEPTETK</sequence>
<dbReference type="EMBL" id="GECZ01013656">
    <property type="protein sequence ID" value="JAS56113.1"/>
    <property type="molecule type" value="Transcribed_RNA"/>
</dbReference>
<gene>
    <name evidence="2" type="ORF">g.19626</name>
</gene>
<protein>
    <submittedName>
        <fullName evidence="2">Uncharacterized protein</fullName>
    </submittedName>
</protein>
<evidence type="ECO:0000256" key="1">
    <source>
        <dbReference type="SAM" id="MobiDB-lite"/>
    </source>
</evidence>
<reference evidence="2" key="1">
    <citation type="submission" date="2015-11" db="EMBL/GenBank/DDBJ databases">
        <title>De novo transcriptome assembly of four potential Pierce s Disease insect vectors from Arizona vineyards.</title>
        <authorList>
            <person name="Tassone E.E."/>
        </authorList>
    </citation>
    <scope>NUCLEOTIDE SEQUENCE</scope>
</reference>
<organism evidence="2">
    <name type="scientific">Cuerna arida</name>
    <dbReference type="NCBI Taxonomy" id="1464854"/>
    <lineage>
        <taxon>Eukaryota</taxon>
        <taxon>Metazoa</taxon>
        <taxon>Ecdysozoa</taxon>
        <taxon>Arthropoda</taxon>
        <taxon>Hexapoda</taxon>
        <taxon>Insecta</taxon>
        <taxon>Pterygota</taxon>
        <taxon>Neoptera</taxon>
        <taxon>Paraneoptera</taxon>
        <taxon>Hemiptera</taxon>
        <taxon>Auchenorrhyncha</taxon>
        <taxon>Membracoidea</taxon>
        <taxon>Cicadellidae</taxon>
        <taxon>Cicadellinae</taxon>
        <taxon>Proconiini</taxon>
        <taxon>Cuerna</taxon>
    </lineage>
</organism>
<dbReference type="AlphaFoldDB" id="A0A1B6G1C7"/>
<name>A0A1B6G1C7_9HEMI</name>
<feature type="region of interest" description="Disordered" evidence="1">
    <location>
        <begin position="1"/>
        <end position="27"/>
    </location>
</feature>
<evidence type="ECO:0000313" key="2">
    <source>
        <dbReference type="EMBL" id="JAS56113.1"/>
    </source>
</evidence>